<name>A0AA35SDY6_GEOBA</name>
<dbReference type="Proteomes" id="UP001174909">
    <property type="component" value="Unassembled WGS sequence"/>
</dbReference>
<protein>
    <recommendedName>
        <fullName evidence="1">BLOC-2 complex member HPS6 C-terminal domain-containing protein</fullName>
    </recommendedName>
</protein>
<dbReference type="GO" id="GO:0072657">
    <property type="term" value="P:protein localization to membrane"/>
    <property type="evidence" value="ECO:0007669"/>
    <property type="project" value="TreeGrafter"/>
</dbReference>
<gene>
    <name evidence="2" type="ORF">GBAR_LOCUS15375</name>
</gene>
<evidence type="ECO:0000313" key="2">
    <source>
        <dbReference type="EMBL" id="CAI8026826.1"/>
    </source>
</evidence>
<dbReference type="InterPro" id="IPR046822">
    <property type="entry name" value="HPS6_C"/>
</dbReference>
<organism evidence="2 3">
    <name type="scientific">Geodia barretti</name>
    <name type="common">Barrett's horny sponge</name>
    <dbReference type="NCBI Taxonomy" id="519541"/>
    <lineage>
        <taxon>Eukaryota</taxon>
        <taxon>Metazoa</taxon>
        <taxon>Porifera</taxon>
        <taxon>Demospongiae</taxon>
        <taxon>Heteroscleromorpha</taxon>
        <taxon>Tetractinellida</taxon>
        <taxon>Astrophorina</taxon>
        <taxon>Geodiidae</taxon>
        <taxon>Geodia</taxon>
    </lineage>
</organism>
<comment type="caution">
    <text evidence="2">The sequence shown here is derived from an EMBL/GenBank/DDBJ whole genome shotgun (WGS) entry which is preliminary data.</text>
</comment>
<feature type="domain" description="BLOC-2 complex member HPS6 C-terminal" evidence="1">
    <location>
        <begin position="615"/>
        <end position="823"/>
    </location>
</feature>
<proteinExistence type="predicted"/>
<sequence length="835" mass="92558">MALFEVVRVWDVWPRLTGSQVLRDLFRQAPTRSSGENVCCVFSTQSHLFVATKAQETNEDHLYGFSRVKEEEEEVECLLPLSGSGGLAVAVFDVEGVVCVVREWGQLEVFLEIDTGWRHTGTTQLCNGCVHCCTVHKPSNTFIYCVSAPDSRLHQVSACRYYLQGDSDHRGLSLGDTTRLLLSDCPQVYLWQWRGGVAVLPSQAPPGLLLLWSPTHPSQLQPFILGNDSPATCSPSSHYPALCLQLAPLWSKAHAKDGRCLVSVTVSTAVEELLVLLSSGEVITIENVDRPRGRVVTKLKDFSEHYPQPRPHTAEIQLFSLHTYCGIFSKGDLRLYEMLCGEMVWESGEHEGHQTSLLAPPFSTHWIGIYDSSGVWILRSQKLSEHTQLLSQALFPITTNADETTPGDYLDEGRVLAATLCLLWNLPLPATRSALEALHGIVQRDRVEGVSVNDAFLPHLSSELQSLLGHLSLQSPALLVALLAEHPRHRALVSNSVKTFLQTFPDDIPTPMTKEIAPLLMKYQSLSHDYEEKIVHFTTEPLLQTPSALTTSLLHRLEDCGSENSRAGLRAQLQLLSCLSPSASLTGLRNFFAVPNFSSAVEAIEVGHWDSNRDWKSVFGVEVGSGVRRKALDPVAPNIPVFELTCRLLYREQPEELVPFVKFAQFARDYQAQGESAFARRCRKTYFFQRAVQCLPVFVSKETTPTSRMALLAHSDLLLHSELSGSEGSSLGLLLRGHLWEDAVAFLENKAIGSSHKYCSLFQSLLGTMAQEGVLHGYIDRVWRLVPENLSVFDTLSLLARSPLHSPTPIFSGHNSLTVGDIGSRLLELLPTTNS</sequence>
<reference evidence="2" key="1">
    <citation type="submission" date="2023-03" db="EMBL/GenBank/DDBJ databases">
        <authorList>
            <person name="Steffen K."/>
            <person name="Cardenas P."/>
        </authorList>
    </citation>
    <scope>NUCLEOTIDE SEQUENCE</scope>
</reference>
<accession>A0AA35SDY6</accession>
<dbReference type="AlphaFoldDB" id="A0AA35SDY6"/>
<evidence type="ECO:0000313" key="3">
    <source>
        <dbReference type="Proteomes" id="UP001174909"/>
    </source>
</evidence>
<dbReference type="EMBL" id="CASHTH010002239">
    <property type="protein sequence ID" value="CAI8026826.1"/>
    <property type="molecule type" value="Genomic_DNA"/>
</dbReference>
<evidence type="ECO:0000259" key="1">
    <source>
        <dbReference type="Pfam" id="PF20468"/>
    </source>
</evidence>
<dbReference type="PANTHER" id="PTHR14696">
    <property type="entry name" value="HERMANSKY-PUDLAK SYNDROME 6 PROTEIN"/>
    <property type="match status" value="1"/>
</dbReference>
<dbReference type="GO" id="GO:0005765">
    <property type="term" value="C:lysosomal membrane"/>
    <property type="evidence" value="ECO:0007669"/>
    <property type="project" value="TreeGrafter"/>
</dbReference>
<dbReference type="GO" id="GO:0031084">
    <property type="term" value="C:BLOC-2 complex"/>
    <property type="evidence" value="ECO:0007669"/>
    <property type="project" value="TreeGrafter"/>
</dbReference>
<keyword evidence="3" id="KW-1185">Reference proteome</keyword>
<dbReference type="GO" id="GO:0032418">
    <property type="term" value="P:lysosome localization"/>
    <property type="evidence" value="ECO:0007669"/>
    <property type="project" value="TreeGrafter"/>
</dbReference>
<dbReference type="PANTHER" id="PTHR14696:SF2">
    <property type="entry name" value="BLOC-2 COMPLEX MEMBER HPS6"/>
    <property type="match status" value="1"/>
</dbReference>
<dbReference type="Pfam" id="PF20468">
    <property type="entry name" value="HPS6_C"/>
    <property type="match status" value="1"/>
</dbReference>
<dbReference type="InterPro" id="IPR017218">
    <property type="entry name" value="BLOC-2_complex_Hps6_subunit"/>
</dbReference>